<dbReference type="RefSeq" id="WP_069366072.1">
    <property type="nucleotide sequence ID" value="NZ_CP012502.1"/>
</dbReference>
<dbReference type="CDD" id="cd02440">
    <property type="entry name" value="AdoMet_MTases"/>
    <property type="match status" value="1"/>
</dbReference>
<dbReference type="OrthoDB" id="8936324at2"/>
<dbReference type="EMBL" id="CP012502">
    <property type="protein sequence ID" value="AOM84168.1"/>
    <property type="molecule type" value="Genomic_DNA"/>
</dbReference>
<sequence length="210" mass="23636">MVKDTGERIIPAYMKPSNGLLLEHLARYDFAKPYVRGRVLDLACGSGYGTAKIAKARKKEITEIIGVDVDEEIIHFAHKEYYHPLMTFKVADGTSPDLIDQLGTFDSILSFETIEHVPDDRAFFKQLMSLLNPGGYLVMSTPFGRGRGVSSRSPFHYYELTEKELTELVNDPASGVKSTMIYYQNSVALEREKREGVHYPIAVVVIQKTV</sequence>
<dbReference type="PANTHER" id="PTHR43861">
    <property type="entry name" value="TRANS-ACONITATE 2-METHYLTRANSFERASE-RELATED"/>
    <property type="match status" value="1"/>
</dbReference>
<dbReference type="Proteomes" id="UP000094463">
    <property type="component" value="Chromosome"/>
</dbReference>
<name>A0A1D7QYV8_9BACI</name>
<dbReference type="SUPFAM" id="SSF53335">
    <property type="entry name" value="S-adenosyl-L-methionine-dependent methyltransferases"/>
    <property type="match status" value="1"/>
</dbReference>
<evidence type="ECO:0000313" key="3">
    <source>
        <dbReference type="Proteomes" id="UP000094463"/>
    </source>
</evidence>
<proteinExistence type="predicted"/>
<dbReference type="Gene3D" id="3.40.50.150">
    <property type="entry name" value="Vaccinia Virus protein VP39"/>
    <property type="match status" value="1"/>
</dbReference>
<accession>A0A1D7QYV8</accession>
<organism evidence="2 3">
    <name type="scientific">Salisediminibacterium beveridgei</name>
    <dbReference type="NCBI Taxonomy" id="632773"/>
    <lineage>
        <taxon>Bacteria</taxon>
        <taxon>Bacillati</taxon>
        <taxon>Bacillota</taxon>
        <taxon>Bacilli</taxon>
        <taxon>Bacillales</taxon>
        <taxon>Bacillaceae</taxon>
        <taxon>Salisediminibacterium</taxon>
    </lineage>
</organism>
<evidence type="ECO:0000313" key="2">
    <source>
        <dbReference type="EMBL" id="AOM84168.1"/>
    </source>
</evidence>
<gene>
    <name evidence="2" type="ORF">BBEV_2843</name>
</gene>
<dbReference type="Pfam" id="PF13847">
    <property type="entry name" value="Methyltransf_31"/>
    <property type="match status" value="1"/>
</dbReference>
<keyword evidence="3" id="KW-1185">Reference proteome</keyword>
<reference evidence="2 3" key="1">
    <citation type="submission" date="2015-08" db="EMBL/GenBank/DDBJ databases">
        <title>The complete genome sequence of Bacillus beveridgei MLTeJB.</title>
        <authorList>
            <person name="Hanson T.E."/>
            <person name="Mesa C."/>
            <person name="Basesman S.M."/>
            <person name="Oremland R.S."/>
        </authorList>
    </citation>
    <scope>NUCLEOTIDE SEQUENCE [LARGE SCALE GENOMIC DNA]</scope>
    <source>
        <strain evidence="2 3">MLTeJB</strain>
    </source>
</reference>
<feature type="domain" description="Methyltransferase" evidence="1">
    <location>
        <begin position="38"/>
        <end position="165"/>
    </location>
</feature>
<dbReference type="InterPro" id="IPR025714">
    <property type="entry name" value="Methyltranfer_dom"/>
</dbReference>
<dbReference type="KEGG" id="bbev:BBEV_2843"/>
<evidence type="ECO:0000259" key="1">
    <source>
        <dbReference type="Pfam" id="PF13847"/>
    </source>
</evidence>
<dbReference type="STRING" id="632773.BBEV_2843"/>
<dbReference type="InterPro" id="IPR029063">
    <property type="entry name" value="SAM-dependent_MTases_sf"/>
</dbReference>
<protein>
    <recommendedName>
        <fullName evidence="1">Methyltransferase domain-containing protein</fullName>
    </recommendedName>
</protein>
<dbReference type="AlphaFoldDB" id="A0A1D7QYV8"/>